<dbReference type="NCBIfam" id="TIGR01076">
    <property type="entry name" value="sortase_fam"/>
    <property type="match status" value="1"/>
</dbReference>
<gene>
    <name evidence="6" type="ORF">OGZ51_11450</name>
</gene>
<protein>
    <submittedName>
        <fullName evidence="6">Sortase</fullName>
    </submittedName>
</protein>
<dbReference type="EMBL" id="JAOWLY010000013">
    <property type="protein sequence ID" value="MDG4984760.1"/>
    <property type="molecule type" value="Genomic_DNA"/>
</dbReference>
<comment type="caution">
    <text evidence="6">The sequence shown here is derived from an EMBL/GenBank/DDBJ whole genome shotgun (WGS) entry which is preliminary data.</text>
</comment>
<dbReference type="GO" id="GO:0006508">
    <property type="term" value="P:proteolysis"/>
    <property type="evidence" value="ECO:0007669"/>
    <property type="project" value="UniProtKB-KW"/>
</dbReference>
<dbReference type="InterPro" id="IPR005754">
    <property type="entry name" value="Sortase"/>
</dbReference>
<dbReference type="InterPro" id="IPR023365">
    <property type="entry name" value="Sortase_dom-sf"/>
</dbReference>
<dbReference type="Pfam" id="PF04203">
    <property type="entry name" value="Sortase"/>
    <property type="match status" value="1"/>
</dbReference>
<reference evidence="6" key="1">
    <citation type="submission" date="2022-10" db="EMBL/GenBank/DDBJ databases">
        <authorList>
            <person name="Turner M.S."/>
            <person name="Huang W."/>
        </authorList>
    </citation>
    <scope>NUCLEOTIDE SEQUENCE</scope>
    <source>
        <strain evidence="6">3</strain>
    </source>
</reference>
<dbReference type="GO" id="GO:0008234">
    <property type="term" value="F:cysteine-type peptidase activity"/>
    <property type="evidence" value="ECO:0007669"/>
    <property type="project" value="UniProtKB-KW"/>
</dbReference>
<dbReference type="CDD" id="cd06165">
    <property type="entry name" value="Sortase_A"/>
    <property type="match status" value="1"/>
</dbReference>
<evidence type="ECO:0000256" key="3">
    <source>
        <dbReference type="ARBA" id="ARBA00022807"/>
    </source>
</evidence>
<keyword evidence="3" id="KW-0788">Thiol protease</keyword>
<evidence type="ECO:0000256" key="1">
    <source>
        <dbReference type="ARBA" id="ARBA00022670"/>
    </source>
</evidence>
<accession>A0A9X4NIP1</accession>
<name>A0A9X4NIP1_9LACT</name>
<organism evidence="6 7">
    <name type="scientific">Lactococcus lactis</name>
    <dbReference type="NCBI Taxonomy" id="1358"/>
    <lineage>
        <taxon>Bacteria</taxon>
        <taxon>Bacillati</taxon>
        <taxon>Bacillota</taxon>
        <taxon>Bacilli</taxon>
        <taxon>Lactobacillales</taxon>
        <taxon>Streptococcaceae</taxon>
        <taxon>Lactococcus</taxon>
    </lineage>
</organism>
<dbReference type="Proteomes" id="UP001152614">
    <property type="component" value="Unassembled WGS sequence"/>
</dbReference>
<dbReference type="Gene3D" id="2.40.260.10">
    <property type="entry name" value="Sortase"/>
    <property type="match status" value="1"/>
</dbReference>
<dbReference type="AlphaFoldDB" id="A0A9X4NIP1"/>
<keyword evidence="1" id="KW-0645">Protease</keyword>
<dbReference type="SUPFAM" id="SSF63817">
    <property type="entry name" value="Sortase"/>
    <property type="match status" value="1"/>
</dbReference>
<feature type="active site" description="Acyl-thioester intermediate" evidence="4">
    <location>
        <position position="201"/>
    </location>
</feature>
<evidence type="ECO:0000313" key="6">
    <source>
        <dbReference type="EMBL" id="MDG4984760.1"/>
    </source>
</evidence>
<feature type="active site" description="Proton donor/acceptor" evidence="4">
    <location>
        <position position="133"/>
    </location>
</feature>
<evidence type="ECO:0000256" key="5">
    <source>
        <dbReference type="SAM" id="Phobius"/>
    </source>
</evidence>
<keyword evidence="5" id="KW-0812">Transmembrane</keyword>
<dbReference type="RefSeq" id="WP_278229254.1">
    <property type="nucleotide sequence ID" value="NZ_JAOWLY010000013.1"/>
</dbReference>
<proteinExistence type="predicted"/>
<evidence type="ECO:0000256" key="4">
    <source>
        <dbReference type="PIRSR" id="PIRSR605754-1"/>
    </source>
</evidence>
<keyword evidence="2" id="KW-0378">Hydrolase</keyword>
<sequence>MKNIKETMIGMGLFTILFIGLVLVFQYPLTLWLVGNNSHDSNIMQYSTQTLKDNQKKKANFDTANIKTVNFLDVAQAQMKSQNYPAIGVLAYPELDISLPIFNGDGDTTMLYGAGTMKADQQMGMGNYALASHHVSNVVGHSADGLLFSPLIKAKVGQLVYLTDKTKVYTYQTTKVFNVKTDQGEVILDEKGKKELTLITCATDDTYRIVVQAELKETSDFNAHNAKIFTSNYTQYWK</sequence>
<evidence type="ECO:0000313" key="7">
    <source>
        <dbReference type="Proteomes" id="UP001152614"/>
    </source>
</evidence>
<keyword evidence="5" id="KW-0472">Membrane</keyword>
<dbReference type="InterPro" id="IPR042007">
    <property type="entry name" value="Sortase_A"/>
</dbReference>
<keyword evidence="5" id="KW-1133">Transmembrane helix</keyword>
<evidence type="ECO:0000256" key="2">
    <source>
        <dbReference type="ARBA" id="ARBA00022801"/>
    </source>
</evidence>
<feature type="transmembrane region" description="Helical" evidence="5">
    <location>
        <begin position="12"/>
        <end position="34"/>
    </location>
</feature>
<reference evidence="6" key="2">
    <citation type="journal article" date="2023" name="Food Microbiol.">
        <title>Evaluation of the fermentation potential of lactic acid bacteria isolated from herbs, fruits and vegetables as starter cultures in nut-based milk alternatives.</title>
        <authorList>
            <person name="Huang W."/>
            <person name="Dong A."/>
            <person name="Pham H.T."/>
            <person name="Zhou C."/>
            <person name="Huo Z."/>
            <person name="Watjen A.P."/>
            <person name="Prakash S."/>
            <person name="Bang-Berthelsen C.H."/>
            <person name="Turner M.S."/>
        </authorList>
    </citation>
    <scope>NUCLEOTIDE SEQUENCE</scope>
    <source>
        <strain evidence="6">3</strain>
    </source>
</reference>